<name>A0A3M9N5U5_9BACT</name>
<keyword evidence="3" id="KW-1185">Reference proteome</keyword>
<dbReference type="OrthoDB" id="7794186at2"/>
<evidence type="ECO:0000256" key="1">
    <source>
        <dbReference type="SAM" id="MobiDB-lite"/>
    </source>
</evidence>
<organism evidence="2 3">
    <name type="scientific">Rufibacter immobilis</name>
    <dbReference type="NCBI Taxonomy" id="1348778"/>
    <lineage>
        <taxon>Bacteria</taxon>
        <taxon>Pseudomonadati</taxon>
        <taxon>Bacteroidota</taxon>
        <taxon>Cytophagia</taxon>
        <taxon>Cytophagales</taxon>
        <taxon>Hymenobacteraceae</taxon>
        <taxon>Rufibacter</taxon>
    </lineage>
</organism>
<feature type="region of interest" description="Disordered" evidence="1">
    <location>
        <begin position="571"/>
        <end position="603"/>
    </location>
</feature>
<protein>
    <submittedName>
        <fullName evidence="2">T9SS C-terminal target domain-containing protein</fullName>
    </submittedName>
</protein>
<proteinExistence type="predicted"/>
<dbReference type="EMBL" id="RJJE01000002">
    <property type="protein sequence ID" value="RNI32368.1"/>
    <property type="molecule type" value="Genomic_DNA"/>
</dbReference>
<dbReference type="AlphaFoldDB" id="A0A3M9N5U5"/>
<dbReference type="RefSeq" id="WP_123131668.1">
    <property type="nucleotide sequence ID" value="NZ_RJJE01000002.1"/>
</dbReference>
<sequence length="778" mass="84408">MLNRVESFRSLQAPLSLSNLTWLGQSLSPLTMNDSTASGKTYYWVPFGVNNRGSGAWSELGHWATTSGGKVKHTTLPTAADDVVFDLNSFLFTGQKVTVDVEANAKNISWVNIRSTTLEGSGAALNVYGSFQVHSNLLLAGPAGFTINFKSATPETPINLLNKSFPGSSRITFEGSGGWILQSQLSAGQGSSITLVEGTLKTNNQNISINTFRSIGEKARTLELGTTTINNMSTWDVSSSLNLSATESKLVLNGPGTHTFNGGDQVYRSVVLHGPESFVNNSNTFKELSLPINITTDSTAGNILTLESGQTQTIETLSTLGSAPYTTIQSSVKGSNAAFNFTSLGFCTDYLIVSDVHATGPGNYFAGLNSENKGNNNGWHFITCATNVYSPKKTADFDTVFTTIPVVSDGSNKWQEIKFNGELVGAIRDGGNALGEVTVDFTVSADSSRTVKNAGGAEISLMPRNWRVSSTNPPASDKPVSIRVYGLQSEFSNYQAATGSVAALTDLFFTSYSNQDSTENCAYLDNTAAGITTLISNASFATAGNYFTAELTGLTDFTELYLHNGGTAIDFEASKPAPPVVEQPTPGEDQDDEDEELEPEEDPTDCSIIKLKWNAHPRSKKLYYELEVATDLFKGDFKVIGKFQKNNSKHKAQTFELKDSKTGNESIRYYRLKMYDAKGRKYYSRILIVRFNCGVQVVQASPNPFTDLLKLSVSTPKAGDLNIKLISSNGKESMSKRVMVPKGKSETEVRVDPKMKPGLYYLFTELNGKIITQRILKK</sequence>
<feature type="compositionally biased region" description="Acidic residues" evidence="1">
    <location>
        <begin position="588"/>
        <end position="603"/>
    </location>
</feature>
<reference evidence="2 3" key="1">
    <citation type="submission" date="2018-11" db="EMBL/GenBank/DDBJ databases">
        <title>Rufibacter latericius sp. nov., isolated from water in Baiyang Lake.</title>
        <authorList>
            <person name="Yang Y."/>
        </authorList>
    </citation>
    <scope>NUCLEOTIDE SEQUENCE [LARGE SCALE GENOMIC DNA]</scope>
    <source>
        <strain evidence="2 3">MCC P1</strain>
    </source>
</reference>
<evidence type="ECO:0000313" key="3">
    <source>
        <dbReference type="Proteomes" id="UP000271010"/>
    </source>
</evidence>
<accession>A0A3M9N5U5</accession>
<comment type="caution">
    <text evidence="2">The sequence shown here is derived from an EMBL/GenBank/DDBJ whole genome shotgun (WGS) entry which is preliminary data.</text>
</comment>
<evidence type="ECO:0000313" key="2">
    <source>
        <dbReference type="EMBL" id="RNI32368.1"/>
    </source>
</evidence>
<gene>
    <name evidence="2" type="ORF">EFA69_03330</name>
</gene>
<dbReference type="Proteomes" id="UP000271010">
    <property type="component" value="Unassembled WGS sequence"/>
</dbReference>